<protein>
    <submittedName>
        <fullName evidence="2">Uncharacterized protein</fullName>
    </submittedName>
</protein>
<organism evidence="2 3">
    <name type="scientific">Armillaria ostoyae</name>
    <name type="common">Armillaria root rot fungus</name>
    <dbReference type="NCBI Taxonomy" id="47428"/>
    <lineage>
        <taxon>Eukaryota</taxon>
        <taxon>Fungi</taxon>
        <taxon>Dikarya</taxon>
        <taxon>Basidiomycota</taxon>
        <taxon>Agaricomycotina</taxon>
        <taxon>Agaricomycetes</taxon>
        <taxon>Agaricomycetidae</taxon>
        <taxon>Agaricales</taxon>
        <taxon>Marasmiineae</taxon>
        <taxon>Physalacriaceae</taxon>
        <taxon>Armillaria</taxon>
    </lineage>
</organism>
<feature type="region of interest" description="Disordered" evidence="1">
    <location>
        <begin position="47"/>
        <end position="102"/>
    </location>
</feature>
<dbReference type="EMBL" id="FUEG01000002">
    <property type="protein sequence ID" value="SJL00673.1"/>
    <property type="molecule type" value="Genomic_DNA"/>
</dbReference>
<proteinExistence type="predicted"/>
<dbReference type="Proteomes" id="UP000219338">
    <property type="component" value="Unassembled WGS sequence"/>
</dbReference>
<name>A0A284QW44_ARMOS</name>
<evidence type="ECO:0000313" key="3">
    <source>
        <dbReference type="Proteomes" id="UP000219338"/>
    </source>
</evidence>
<sequence>MPNSADPIIHYRTALPQQTRTFLPAAPPVSHPTAFPTQVLFSFGRQQHGQDTAGIDSSMSCNREIDDRGSGTVDGPSPSTRNRHVRKHSLDGQKATLSPQNVGFLSERASRWGRAFRRGDHSAKSWSLHFREELPGGFNSGTGKN</sequence>
<evidence type="ECO:0000256" key="1">
    <source>
        <dbReference type="SAM" id="MobiDB-lite"/>
    </source>
</evidence>
<dbReference type="AlphaFoldDB" id="A0A284QW44"/>
<accession>A0A284QW44</accession>
<gene>
    <name evidence="2" type="ORF">ARMOST_03986</name>
</gene>
<keyword evidence="3" id="KW-1185">Reference proteome</keyword>
<evidence type="ECO:0000313" key="2">
    <source>
        <dbReference type="EMBL" id="SJL00673.1"/>
    </source>
</evidence>
<feature type="compositionally biased region" description="Polar residues" evidence="1">
    <location>
        <begin position="47"/>
        <end position="61"/>
    </location>
</feature>
<reference evidence="3" key="1">
    <citation type="journal article" date="2017" name="Nat. Ecol. Evol.">
        <title>Genome expansion and lineage-specific genetic innovations in the forest pathogenic fungi Armillaria.</title>
        <authorList>
            <person name="Sipos G."/>
            <person name="Prasanna A.N."/>
            <person name="Walter M.C."/>
            <person name="O'Connor E."/>
            <person name="Balint B."/>
            <person name="Krizsan K."/>
            <person name="Kiss B."/>
            <person name="Hess J."/>
            <person name="Varga T."/>
            <person name="Slot J."/>
            <person name="Riley R."/>
            <person name="Boka B."/>
            <person name="Rigling D."/>
            <person name="Barry K."/>
            <person name="Lee J."/>
            <person name="Mihaltcheva S."/>
            <person name="LaButti K."/>
            <person name="Lipzen A."/>
            <person name="Waldron R."/>
            <person name="Moloney N.M."/>
            <person name="Sperisen C."/>
            <person name="Kredics L."/>
            <person name="Vagvoelgyi C."/>
            <person name="Patrignani A."/>
            <person name="Fitzpatrick D."/>
            <person name="Nagy I."/>
            <person name="Doyle S."/>
            <person name="Anderson J.B."/>
            <person name="Grigoriev I.V."/>
            <person name="Gueldener U."/>
            <person name="Muensterkoetter M."/>
            <person name="Nagy L.G."/>
        </authorList>
    </citation>
    <scope>NUCLEOTIDE SEQUENCE [LARGE SCALE GENOMIC DNA]</scope>
    <source>
        <strain evidence="3">C18/9</strain>
    </source>
</reference>